<dbReference type="SUPFAM" id="SSF111347">
    <property type="entry name" value="Rap/Ran-GAP"/>
    <property type="match status" value="1"/>
</dbReference>
<dbReference type="InterPro" id="IPR000331">
    <property type="entry name" value="Rap/Ran_GAP_dom"/>
</dbReference>
<accession>A0A8H7EMN2</accession>
<protein>
    <recommendedName>
        <fullName evidence="3">Rap-GAP domain-containing protein</fullName>
    </recommendedName>
</protein>
<dbReference type="PANTHER" id="PTHR15711">
    <property type="entry name" value="RAP GTPASE-ACTIVATING PROTEIN"/>
    <property type="match status" value="1"/>
</dbReference>
<gene>
    <name evidence="4" type="ORF">EC973_004138</name>
</gene>
<name>A0A8H7EMN2_9FUNG</name>
<evidence type="ECO:0000313" key="4">
    <source>
        <dbReference type="EMBL" id="KAF7721786.1"/>
    </source>
</evidence>
<dbReference type="GO" id="GO:0051056">
    <property type="term" value="P:regulation of small GTPase mediated signal transduction"/>
    <property type="evidence" value="ECO:0007669"/>
    <property type="project" value="InterPro"/>
</dbReference>
<evidence type="ECO:0000259" key="3">
    <source>
        <dbReference type="PROSITE" id="PS50085"/>
    </source>
</evidence>
<dbReference type="Pfam" id="PF02145">
    <property type="entry name" value="Rap_GAP"/>
    <property type="match status" value="1"/>
</dbReference>
<dbReference type="Gene3D" id="3.40.50.11210">
    <property type="entry name" value="Rap/Ran-GAP"/>
    <property type="match status" value="1"/>
</dbReference>
<sequence length="669" mass="75691">MTIVDAAARLLRRDAVRTNVPVIQEGGDAEKTDHHIEFSDEVAKIIQQDQVSSNSTGHCGESPVGKLLFGKEISHMEFFESDGTAPESMNHADGALDENTRSERITPRLSSNDNQWSRQRAKSCQECKVSLSPLSVAEEDKARYPTKCLPEANLELNSFSDDIIHYQQSIAAKKVDLSSCELLRATTLITLQRKLNNDCDEALAYADLAQLSSSQHGIFPEERLRNILYDLRTMSAMIEWEDGNGMLSQKSISVSFAMLEKKIIECRSLMSRVDSRGLQQSNTGEIAENWQEISRSVKEIVSSMRQITNCCISQHYKVLQNAMIIPCKGYKIEGSNRYGANEKGFDTLDGPTDYAACDIEHLDKESHWFRNYFAGRNYVTFCGHFENGDPALLTAICESNHTINGDDQKAFRMVLRTKQVQDIRKIVPYSFLLSAPYDLLTDDTNTENVPDTTWKQAVEMTFDIPFECLRKVKADAMVTSGIESEILKLDENGVHKKYKFGVLYIKEGQVKEEEWFSNQHDSENFANFLNTIGKRVYLRGYSGWAAGLDTKSGDSGEYTYTNIWKDNILTFHVSTLIPSRPGDKQQIQRKRHIGNVFVEGKQAFDPTAIKSQFLHVFIVIHEEEWNNRKGWRVEVVAAEGVPEFGPPLPDNPIFFDKAELSSFILAKCK</sequence>
<dbReference type="InterPro" id="IPR035974">
    <property type="entry name" value="Rap/Ran-GAP_sf"/>
</dbReference>
<keyword evidence="5" id="KW-1185">Reference proteome</keyword>
<dbReference type="InterPro" id="IPR050989">
    <property type="entry name" value="Rap1_Ran_GAP"/>
</dbReference>
<feature type="domain" description="Rap-GAP" evidence="3">
    <location>
        <begin position="486"/>
        <end position="669"/>
    </location>
</feature>
<dbReference type="Proteomes" id="UP000605846">
    <property type="component" value="Unassembled WGS sequence"/>
</dbReference>
<keyword evidence="1" id="KW-0343">GTPase activation</keyword>
<dbReference type="OrthoDB" id="2499658at2759"/>
<evidence type="ECO:0000256" key="1">
    <source>
        <dbReference type="ARBA" id="ARBA00022468"/>
    </source>
</evidence>
<dbReference type="PROSITE" id="PS50085">
    <property type="entry name" value="RAPGAP"/>
    <property type="match status" value="1"/>
</dbReference>
<evidence type="ECO:0000313" key="5">
    <source>
        <dbReference type="Proteomes" id="UP000605846"/>
    </source>
</evidence>
<dbReference type="EMBL" id="JABAYA010000235">
    <property type="protein sequence ID" value="KAF7721786.1"/>
    <property type="molecule type" value="Genomic_DNA"/>
</dbReference>
<dbReference type="GO" id="GO:0005096">
    <property type="term" value="F:GTPase activator activity"/>
    <property type="evidence" value="ECO:0007669"/>
    <property type="project" value="UniProtKB-KW"/>
</dbReference>
<dbReference type="AlphaFoldDB" id="A0A8H7EMN2"/>
<reference evidence="4" key="1">
    <citation type="submission" date="2020-01" db="EMBL/GenBank/DDBJ databases">
        <title>Genome Sequencing of Three Apophysomyces-Like Fungal Strains Confirms a Novel Fungal Genus in the Mucoromycota with divergent Burkholderia-like Endosymbiotic Bacteria.</title>
        <authorList>
            <person name="Stajich J.E."/>
            <person name="Macias A.M."/>
            <person name="Carter-House D."/>
            <person name="Lovett B."/>
            <person name="Kasson L.R."/>
            <person name="Berry K."/>
            <person name="Grigoriev I."/>
            <person name="Chang Y."/>
            <person name="Spatafora J."/>
            <person name="Kasson M.T."/>
        </authorList>
    </citation>
    <scope>NUCLEOTIDE SEQUENCE</scope>
    <source>
        <strain evidence="4">NRRL A-21654</strain>
    </source>
</reference>
<organism evidence="4 5">
    <name type="scientific">Apophysomyces ossiformis</name>
    <dbReference type="NCBI Taxonomy" id="679940"/>
    <lineage>
        <taxon>Eukaryota</taxon>
        <taxon>Fungi</taxon>
        <taxon>Fungi incertae sedis</taxon>
        <taxon>Mucoromycota</taxon>
        <taxon>Mucoromycotina</taxon>
        <taxon>Mucoromycetes</taxon>
        <taxon>Mucorales</taxon>
        <taxon>Mucorineae</taxon>
        <taxon>Mucoraceae</taxon>
        <taxon>Apophysomyces</taxon>
    </lineage>
</organism>
<feature type="region of interest" description="Disordered" evidence="2">
    <location>
        <begin position="82"/>
        <end position="116"/>
    </location>
</feature>
<evidence type="ECO:0000256" key="2">
    <source>
        <dbReference type="SAM" id="MobiDB-lite"/>
    </source>
</evidence>
<comment type="caution">
    <text evidence="4">The sequence shown here is derived from an EMBL/GenBank/DDBJ whole genome shotgun (WGS) entry which is preliminary data.</text>
</comment>
<proteinExistence type="predicted"/>